<feature type="transmembrane region" description="Helical" evidence="1">
    <location>
        <begin position="443"/>
        <end position="467"/>
    </location>
</feature>
<dbReference type="EMBL" id="JABCRE010000003">
    <property type="protein sequence ID" value="NMW32709.1"/>
    <property type="molecule type" value="Genomic_DNA"/>
</dbReference>
<evidence type="ECO:0008006" key="4">
    <source>
        <dbReference type="Google" id="ProtNLM"/>
    </source>
</evidence>
<gene>
    <name evidence="2" type="ORF">HKD42_11600</name>
</gene>
<dbReference type="RefSeq" id="WP_170013512.1">
    <property type="nucleotide sequence ID" value="NZ_JABCRE010000003.1"/>
</dbReference>
<comment type="caution">
    <text evidence="2">The sequence shown here is derived from an EMBL/GenBank/DDBJ whole genome shotgun (WGS) entry which is preliminary data.</text>
</comment>
<accession>A0A848QP84</accession>
<reference evidence="2 3" key="1">
    <citation type="submission" date="2020-04" db="EMBL/GenBank/DDBJ databases">
        <authorList>
            <person name="Liu A."/>
        </authorList>
    </citation>
    <scope>NUCLEOTIDE SEQUENCE [LARGE SCALE GENOMIC DNA]</scope>
    <source>
        <strain evidence="2 3">RZ02</strain>
    </source>
</reference>
<keyword evidence="1" id="KW-0812">Transmembrane</keyword>
<organism evidence="2 3">
    <name type="scientific">Pontixanthobacter rizhaonensis</name>
    <dbReference type="NCBI Taxonomy" id="2730337"/>
    <lineage>
        <taxon>Bacteria</taxon>
        <taxon>Pseudomonadati</taxon>
        <taxon>Pseudomonadota</taxon>
        <taxon>Alphaproteobacteria</taxon>
        <taxon>Sphingomonadales</taxon>
        <taxon>Erythrobacteraceae</taxon>
        <taxon>Pontixanthobacter</taxon>
    </lineage>
</organism>
<dbReference type="AlphaFoldDB" id="A0A848QP84"/>
<protein>
    <recommendedName>
        <fullName evidence="4">Pentapeptide repeat-containing protein</fullName>
    </recommendedName>
</protein>
<keyword evidence="1" id="KW-0472">Membrane</keyword>
<proteinExistence type="predicted"/>
<evidence type="ECO:0000313" key="2">
    <source>
        <dbReference type="EMBL" id="NMW32709.1"/>
    </source>
</evidence>
<sequence>MSDKKPTRKVLKGEDAIELWRRGREVWNAWVEQNPEADVNFSSQSFNGPNNLPLRSVDFTGFIFPNGFINFADAKLGDGNVWFVDAEFGRGNVNFYRTKFGKGNVSFSDAKFGSGDINFANAKFGDGHINFSNTEFNTGTVDFSYVEFSSGDVSFHGTNFGEGNTYFIGATFDRGDIRFYESSFGKGQLMFDNTDFGSGAMLFEKTEFKSNCVTFRYCNFAGPSHFVDLQRMDCPRTFSFEGAGFEKLFTFSHFGIMGCPLDLRRTKMSHDVVVNDIQCQFDAEPMPNWASAASQYWSGMPERSAPVWRWTTKASDREDSQRFRRLKELALSNRNHAKALEFHVQEIQSKRGHETRWWQTAAQFLFWLLGDYGRSVFRPFIWLIATWVGFAAYFFAYSTEQSAKFSAALAYSGSHMLAFIPTGRTARLQGQEWLFGEDTLVPASALGVGAAESILSVILLFLLGLGLRNLFRV</sequence>
<name>A0A848QP84_9SPHN</name>
<keyword evidence="3" id="KW-1185">Reference proteome</keyword>
<dbReference type="Proteomes" id="UP000561181">
    <property type="component" value="Unassembled WGS sequence"/>
</dbReference>
<keyword evidence="1" id="KW-1133">Transmembrane helix</keyword>
<feature type="transmembrane region" description="Helical" evidence="1">
    <location>
        <begin position="380"/>
        <end position="398"/>
    </location>
</feature>
<evidence type="ECO:0000313" key="3">
    <source>
        <dbReference type="Proteomes" id="UP000561181"/>
    </source>
</evidence>
<evidence type="ECO:0000256" key="1">
    <source>
        <dbReference type="SAM" id="Phobius"/>
    </source>
</evidence>